<proteinExistence type="predicted"/>
<protein>
    <submittedName>
        <fullName evidence="1">Uncharacterized protein</fullName>
    </submittedName>
</protein>
<reference evidence="1" key="1">
    <citation type="submission" date="2021-06" db="EMBL/GenBank/DDBJ databases">
        <authorList>
            <person name="Hodson N. C."/>
            <person name="Mongue J. A."/>
            <person name="Jaron S. K."/>
        </authorList>
    </citation>
    <scope>NUCLEOTIDE SEQUENCE</scope>
</reference>
<evidence type="ECO:0000313" key="2">
    <source>
        <dbReference type="Proteomes" id="UP000708208"/>
    </source>
</evidence>
<name>A0A8J2JBN1_9HEXA</name>
<organism evidence="1 2">
    <name type="scientific">Allacma fusca</name>
    <dbReference type="NCBI Taxonomy" id="39272"/>
    <lineage>
        <taxon>Eukaryota</taxon>
        <taxon>Metazoa</taxon>
        <taxon>Ecdysozoa</taxon>
        <taxon>Arthropoda</taxon>
        <taxon>Hexapoda</taxon>
        <taxon>Collembola</taxon>
        <taxon>Symphypleona</taxon>
        <taxon>Sminthuridae</taxon>
        <taxon>Allacma</taxon>
    </lineage>
</organism>
<feature type="non-terminal residue" evidence="1">
    <location>
        <position position="71"/>
    </location>
</feature>
<keyword evidence="2" id="KW-1185">Reference proteome</keyword>
<comment type="caution">
    <text evidence="1">The sequence shown here is derived from an EMBL/GenBank/DDBJ whole genome shotgun (WGS) entry which is preliminary data.</text>
</comment>
<gene>
    <name evidence="1" type="ORF">AFUS01_LOCUS6076</name>
</gene>
<dbReference type="AlphaFoldDB" id="A0A8J2JBN1"/>
<dbReference type="Proteomes" id="UP000708208">
    <property type="component" value="Unassembled WGS sequence"/>
</dbReference>
<accession>A0A8J2JBN1</accession>
<evidence type="ECO:0000313" key="1">
    <source>
        <dbReference type="EMBL" id="CAG7716576.1"/>
    </source>
</evidence>
<feature type="non-terminal residue" evidence="1">
    <location>
        <position position="1"/>
    </location>
</feature>
<dbReference type="OrthoDB" id="2384430at2759"/>
<dbReference type="EMBL" id="CAJVCH010039602">
    <property type="protein sequence ID" value="CAG7716576.1"/>
    <property type="molecule type" value="Genomic_DNA"/>
</dbReference>
<sequence length="71" mass="7985">MDFIFLWDGIQKVLRNLGVGAGDMRKILFSDSLNEIEYSNFGIREESIAEAESLKEEGDRVAEAGDFKLSI</sequence>